<name>A0AAW0PUY3_9GOBI</name>
<keyword evidence="1" id="KW-0175">Coiled coil</keyword>
<comment type="caution">
    <text evidence="3">The sequence shown here is derived from an EMBL/GenBank/DDBJ whole genome shotgun (WGS) entry which is preliminary data.</text>
</comment>
<keyword evidence="4" id="KW-1185">Reference proteome</keyword>
<gene>
    <name evidence="3" type="ORF">WMY93_002862</name>
</gene>
<evidence type="ECO:0000313" key="3">
    <source>
        <dbReference type="EMBL" id="KAK7939536.1"/>
    </source>
</evidence>
<dbReference type="GO" id="GO:0048477">
    <property type="term" value="P:oogenesis"/>
    <property type="evidence" value="ECO:0007669"/>
    <property type="project" value="TreeGrafter"/>
</dbReference>
<organism evidence="3 4">
    <name type="scientific">Mugilogobius chulae</name>
    <name type="common">yellowstripe goby</name>
    <dbReference type="NCBI Taxonomy" id="88201"/>
    <lineage>
        <taxon>Eukaryota</taxon>
        <taxon>Metazoa</taxon>
        <taxon>Chordata</taxon>
        <taxon>Craniata</taxon>
        <taxon>Vertebrata</taxon>
        <taxon>Euteleostomi</taxon>
        <taxon>Actinopterygii</taxon>
        <taxon>Neopterygii</taxon>
        <taxon>Teleostei</taxon>
        <taxon>Neoteleostei</taxon>
        <taxon>Acanthomorphata</taxon>
        <taxon>Gobiaria</taxon>
        <taxon>Gobiiformes</taxon>
        <taxon>Gobioidei</taxon>
        <taxon>Gobiidae</taxon>
        <taxon>Gobionellinae</taxon>
        <taxon>Mugilogobius</taxon>
    </lineage>
</organism>
<sequence length="467" mass="52872">MSDEDLLKNIDSLLFQCALRTRELSQKKNQINQQIEVYRDDIAKAKTAIETTKANIKGLEEDIKTKQNTLTQNKAIAKSMKTTNSLVLHYEQTLKAELENRKANYNRDREEYEKKIASYKSSFHSYKEYYYNNPLAQKLLGLQAENREIETKIKSSDDLITLKQEELDNLTAPVIEMSSPEKPSESEQLENEPEKQEEQKTMEDSSCSLQKTKEHHILSEEVCGEHVEEAQSASISCLLTEDIDVGDSQQIDGKFRGLSFFCTRGYSNTYFDFSLEPHDEETENREDPETEPQDPSLEQQFTILEIEQVMEAEMDEGPGETQTANQEADEALTSLSQEASSQETNQPASQETKPGLATPTFPFTFSPSRSPQNSNPSKSPAFPFNIHSEPSTPGFFGFGVQDEDPASPFTSSFFGEKKTTESKSSMEFLFNQPEPSEAFQFSFNAKSPDKHCSKDKAGGDFPFSFNF</sequence>
<evidence type="ECO:0000256" key="1">
    <source>
        <dbReference type="SAM" id="Coils"/>
    </source>
</evidence>
<evidence type="ECO:0000256" key="2">
    <source>
        <dbReference type="SAM" id="MobiDB-lite"/>
    </source>
</evidence>
<feature type="compositionally biased region" description="Acidic residues" evidence="2">
    <location>
        <begin position="278"/>
        <end position="292"/>
    </location>
</feature>
<dbReference type="AlphaFoldDB" id="A0AAW0PUY3"/>
<dbReference type="Pfam" id="PF15676">
    <property type="entry name" value="S6OS1"/>
    <property type="match status" value="1"/>
</dbReference>
<dbReference type="InterPro" id="IPR031380">
    <property type="entry name" value="SIX6OS1"/>
</dbReference>
<reference evidence="4" key="1">
    <citation type="submission" date="2024-04" db="EMBL/GenBank/DDBJ databases">
        <title>Salinicola lusitanus LLJ914,a marine bacterium isolated from the Okinawa Trough.</title>
        <authorList>
            <person name="Li J."/>
        </authorList>
    </citation>
    <scope>NUCLEOTIDE SEQUENCE [LARGE SCALE GENOMIC DNA]</scope>
</reference>
<dbReference type="GO" id="GO:0007283">
    <property type="term" value="P:spermatogenesis"/>
    <property type="evidence" value="ECO:0007669"/>
    <property type="project" value="TreeGrafter"/>
</dbReference>
<dbReference type="GO" id="GO:0010705">
    <property type="term" value="P:meiotic DNA double-strand break processing involved in reciprocal meiotic recombination"/>
    <property type="evidence" value="ECO:0007669"/>
    <property type="project" value="TreeGrafter"/>
</dbReference>
<dbReference type="GO" id="GO:0007129">
    <property type="term" value="P:homologous chromosome pairing at meiosis"/>
    <property type="evidence" value="ECO:0007669"/>
    <property type="project" value="TreeGrafter"/>
</dbReference>
<feature type="compositionally biased region" description="Low complexity" evidence="2">
    <location>
        <begin position="366"/>
        <end position="380"/>
    </location>
</feature>
<dbReference type="GO" id="GO:0000801">
    <property type="term" value="C:central element"/>
    <property type="evidence" value="ECO:0007669"/>
    <property type="project" value="TreeGrafter"/>
</dbReference>
<feature type="region of interest" description="Disordered" evidence="2">
    <location>
        <begin position="277"/>
        <end position="298"/>
    </location>
</feature>
<feature type="region of interest" description="Disordered" evidence="2">
    <location>
        <begin position="173"/>
        <end position="209"/>
    </location>
</feature>
<feature type="compositionally biased region" description="Polar residues" evidence="2">
    <location>
        <begin position="333"/>
        <end position="352"/>
    </location>
</feature>
<proteinExistence type="predicted"/>
<feature type="region of interest" description="Disordered" evidence="2">
    <location>
        <begin position="314"/>
        <end position="414"/>
    </location>
</feature>
<protein>
    <submittedName>
        <fullName evidence="3">Uncharacterized protein</fullName>
    </submittedName>
</protein>
<dbReference type="PANTHER" id="PTHR35449">
    <property type="entry name" value="PROTEIN SIX6OS1"/>
    <property type="match status" value="1"/>
</dbReference>
<evidence type="ECO:0000313" key="4">
    <source>
        <dbReference type="Proteomes" id="UP001460270"/>
    </source>
</evidence>
<accession>A0AAW0PUY3</accession>
<dbReference type="Proteomes" id="UP001460270">
    <property type="component" value="Unassembled WGS sequence"/>
</dbReference>
<dbReference type="EMBL" id="JBBPFD010000002">
    <property type="protein sequence ID" value="KAK7939536.1"/>
    <property type="molecule type" value="Genomic_DNA"/>
</dbReference>
<feature type="coiled-coil region" evidence="1">
    <location>
        <begin position="21"/>
        <end position="69"/>
    </location>
</feature>
<dbReference type="PANTHER" id="PTHR35449:SF1">
    <property type="entry name" value="PROTEIN SIX6OS1"/>
    <property type="match status" value="1"/>
</dbReference>
<feature type="compositionally biased region" description="Basic and acidic residues" evidence="2">
    <location>
        <begin position="192"/>
        <end position="203"/>
    </location>
</feature>
<feature type="coiled-coil region" evidence="1">
    <location>
        <begin position="95"/>
        <end position="122"/>
    </location>
</feature>